<protein>
    <submittedName>
        <fullName evidence="1">Uncharacterized protein</fullName>
    </submittedName>
</protein>
<proteinExistence type="predicted"/>
<reference evidence="1" key="1">
    <citation type="submission" date="2014-11" db="EMBL/GenBank/DDBJ databases">
        <authorList>
            <person name="Amaro Gonzalez C."/>
        </authorList>
    </citation>
    <scope>NUCLEOTIDE SEQUENCE</scope>
</reference>
<name>A0A0E9V1E7_ANGAN</name>
<evidence type="ECO:0000313" key="1">
    <source>
        <dbReference type="EMBL" id="JAH71801.1"/>
    </source>
</evidence>
<reference evidence="1" key="2">
    <citation type="journal article" date="2015" name="Fish Shellfish Immunol.">
        <title>Early steps in the European eel (Anguilla anguilla)-Vibrio vulnificus interaction in the gills: Role of the RtxA13 toxin.</title>
        <authorList>
            <person name="Callol A."/>
            <person name="Pajuelo D."/>
            <person name="Ebbesson L."/>
            <person name="Teles M."/>
            <person name="MacKenzie S."/>
            <person name="Amaro C."/>
        </authorList>
    </citation>
    <scope>NUCLEOTIDE SEQUENCE</scope>
</reference>
<dbReference type="AlphaFoldDB" id="A0A0E9V1E7"/>
<organism evidence="1">
    <name type="scientific">Anguilla anguilla</name>
    <name type="common">European freshwater eel</name>
    <name type="synonym">Muraena anguilla</name>
    <dbReference type="NCBI Taxonomy" id="7936"/>
    <lineage>
        <taxon>Eukaryota</taxon>
        <taxon>Metazoa</taxon>
        <taxon>Chordata</taxon>
        <taxon>Craniata</taxon>
        <taxon>Vertebrata</taxon>
        <taxon>Euteleostomi</taxon>
        <taxon>Actinopterygii</taxon>
        <taxon>Neopterygii</taxon>
        <taxon>Teleostei</taxon>
        <taxon>Anguilliformes</taxon>
        <taxon>Anguillidae</taxon>
        <taxon>Anguilla</taxon>
    </lineage>
</organism>
<dbReference type="EMBL" id="GBXM01036776">
    <property type="protein sequence ID" value="JAH71801.1"/>
    <property type="molecule type" value="Transcribed_RNA"/>
</dbReference>
<accession>A0A0E9V1E7</accession>
<sequence length="25" mass="2830">MGVIRCVVRLHTQLARMTRGTSESK</sequence>